<feature type="non-terminal residue" evidence="1">
    <location>
        <position position="1"/>
    </location>
</feature>
<proteinExistence type="predicted"/>
<organism evidence="1">
    <name type="scientific">mine drainage metagenome</name>
    <dbReference type="NCBI Taxonomy" id="410659"/>
    <lineage>
        <taxon>unclassified sequences</taxon>
        <taxon>metagenomes</taxon>
        <taxon>ecological metagenomes</taxon>
    </lineage>
</organism>
<protein>
    <submittedName>
        <fullName evidence="1">Nucleotide-binding protein</fullName>
    </submittedName>
</protein>
<evidence type="ECO:0000313" key="1">
    <source>
        <dbReference type="EMBL" id="EQD73108.1"/>
    </source>
</evidence>
<comment type="caution">
    <text evidence="1">The sequence shown here is derived from an EMBL/GenBank/DDBJ whole genome shotgun (WGS) entry which is preliminary data.</text>
</comment>
<dbReference type="AlphaFoldDB" id="T1BWY4"/>
<reference evidence="1" key="1">
    <citation type="submission" date="2013-08" db="EMBL/GenBank/DDBJ databases">
        <authorList>
            <person name="Mendez C."/>
            <person name="Richter M."/>
            <person name="Ferrer M."/>
            <person name="Sanchez J."/>
        </authorList>
    </citation>
    <scope>NUCLEOTIDE SEQUENCE</scope>
</reference>
<sequence>SLNVRRSIFIALMISKVTGAKVCLLDLRKFDTKQTHGFKNLFDSKEELIKEFPNLEFSKAERDSLKEILMNRMYSWGADLLVMGVRPGTSGNIRINGMIKDLIKESWIDTALVKK</sequence>
<dbReference type="EMBL" id="AUZX01003731">
    <property type="protein sequence ID" value="EQD73108.1"/>
    <property type="molecule type" value="Genomic_DNA"/>
</dbReference>
<name>T1BWY4_9ZZZZ</name>
<reference evidence="1" key="2">
    <citation type="journal article" date="2014" name="ISME J.">
        <title>Microbial stratification in low pH oxic and suboxic macroscopic growths along an acid mine drainage.</title>
        <authorList>
            <person name="Mendez-Garcia C."/>
            <person name="Mesa V."/>
            <person name="Sprenger R.R."/>
            <person name="Richter M."/>
            <person name="Diez M.S."/>
            <person name="Solano J."/>
            <person name="Bargiela R."/>
            <person name="Golyshina O.V."/>
            <person name="Manteca A."/>
            <person name="Ramos J.L."/>
            <person name="Gallego J.R."/>
            <person name="Llorente I."/>
            <person name="Martins Dos Santos V.A."/>
            <person name="Jensen O.N."/>
            <person name="Pelaez A.I."/>
            <person name="Sanchez J."/>
            <person name="Ferrer M."/>
        </authorList>
    </citation>
    <scope>NUCLEOTIDE SEQUENCE</scope>
</reference>
<gene>
    <name evidence="1" type="ORF">B1A_05120</name>
</gene>
<accession>T1BWY4</accession>